<dbReference type="AlphaFoldDB" id="A0A3B6CF57"/>
<feature type="signal peptide" evidence="1">
    <location>
        <begin position="1"/>
        <end position="25"/>
    </location>
</feature>
<proteinExistence type="predicted"/>
<protein>
    <recommendedName>
        <fullName evidence="4">Bifunctional inhibitor/plant lipid transfer protein/seed storage helical domain-containing protein</fullName>
    </recommendedName>
</protein>
<evidence type="ECO:0000256" key="1">
    <source>
        <dbReference type="SAM" id="SignalP"/>
    </source>
</evidence>
<dbReference type="Gramene" id="TraesWEE_scaffold_111893_01G000100.1">
    <property type="protein sequence ID" value="TraesWEE_scaffold_111893_01G000100.1"/>
    <property type="gene ID" value="TraesWEE_scaffold_111893_01G000100"/>
</dbReference>
<dbReference type="GeneID" id="123042486"/>
<dbReference type="OrthoDB" id="699682at2759"/>
<keyword evidence="1" id="KW-0732">Signal</keyword>
<keyword evidence="3" id="KW-1185">Reference proteome</keyword>
<dbReference type="Proteomes" id="UP000019116">
    <property type="component" value="Chromosome 2B"/>
</dbReference>
<gene>
    <name evidence="2" type="primary">LOC123042486</name>
</gene>
<name>A0A3B6CF57_WHEAT</name>
<sequence length="112" mass="11479">MAAAMLPRLVVVAALVALMCAVAVAQNVPAVGGAPVCDGVDQNVVNACFESCGKGMKIATADRTTSAGNTKVQVDCCVAFGGHSCMCQMKKAWKAQGKSAQNNVQCVREKAC</sequence>
<feature type="chain" id="PRO_5043172325" description="Bifunctional inhibitor/plant lipid transfer protein/seed storage helical domain-containing protein" evidence="1">
    <location>
        <begin position="26"/>
        <end position="112"/>
    </location>
</feature>
<reference evidence="2" key="2">
    <citation type="submission" date="2018-10" db="UniProtKB">
        <authorList>
            <consortium name="EnsemblPlants"/>
        </authorList>
    </citation>
    <scope>IDENTIFICATION</scope>
</reference>
<evidence type="ECO:0000313" key="3">
    <source>
        <dbReference type="Proteomes" id="UP000019116"/>
    </source>
</evidence>
<reference evidence="2" key="1">
    <citation type="submission" date="2018-08" db="EMBL/GenBank/DDBJ databases">
        <authorList>
            <person name="Rossello M."/>
        </authorList>
    </citation>
    <scope>NUCLEOTIDE SEQUENCE [LARGE SCALE GENOMIC DNA]</scope>
    <source>
        <strain evidence="2">cv. Chinese Spring</strain>
    </source>
</reference>
<evidence type="ECO:0000313" key="2">
    <source>
        <dbReference type="EnsemblPlants" id="TraesCS2B02G551700.1.cds1"/>
    </source>
</evidence>
<dbReference type="Gramene" id="TraesCAD_scaffold_041577_01G000100.1">
    <property type="protein sequence ID" value="TraesCAD_scaffold_041577_01G000100.1"/>
    <property type="gene ID" value="TraesCAD_scaffold_041577_01G000100"/>
</dbReference>
<accession>A0A3B6CF57</accession>
<dbReference type="EnsemblPlants" id="TraesCS2B02G551700.1">
    <property type="protein sequence ID" value="TraesCS2B02G551700.1.cds1"/>
    <property type="gene ID" value="TraesCS2B02G551700"/>
</dbReference>
<organism evidence="2">
    <name type="scientific">Triticum aestivum</name>
    <name type="common">Wheat</name>
    <dbReference type="NCBI Taxonomy" id="4565"/>
    <lineage>
        <taxon>Eukaryota</taxon>
        <taxon>Viridiplantae</taxon>
        <taxon>Streptophyta</taxon>
        <taxon>Embryophyta</taxon>
        <taxon>Tracheophyta</taxon>
        <taxon>Spermatophyta</taxon>
        <taxon>Magnoliopsida</taxon>
        <taxon>Liliopsida</taxon>
        <taxon>Poales</taxon>
        <taxon>Poaceae</taxon>
        <taxon>BOP clade</taxon>
        <taxon>Pooideae</taxon>
        <taxon>Triticodae</taxon>
        <taxon>Triticeae</taxon>
        <taxon>Triticinae</taxon>
        <taxon>Triticum</taxon>
    </lineage>
</organism>
<dbReference type="Gramene" id="TraesCS2B02G551700.1">
    <property type="protein sequence ID" value="TraesCS2B02G551700.1.cds1"/>
    <property type="gene ID" value="TraesCS2B02G551700"/>
</dbReference>
<dbReference type="Gramene" id="TraesCS2B03G1385100.1">
    <property type="protein sequence ID" value="TraesCS2B03G1385100.1.CDS1"/>
    <property type="gene ID" value="TraesCS2B03G1385100"/>
</dbReference>
<dbReference type="RefSeq" id="XP_044320865.1">
    <property type="nucleotide sequence ID" value="XM_044464930.1"/>
</dbReference>
<evidence type="ECO:0008006" key="4">
    <source>
        <dbReference type="Google" id="ProtNLM"/>
    </source>
</evidence>